<evidence type="ECO:0000256" key="1">
    <source>
        <dbReference type="SAM" id="SignalP"/>
    </source>
</evidence>
<evidence type="ECO:0000313" key="3">
    <source>
        <dbReference type="Proteomes" id="UP000636010"/>
    </source>
</evidence>
<comment type="caution">
    <text evidence="2">The sequence shown here is derived from an EMBL/GenBank/DDBJ whole genome shotgun (WGS) entry which is preliminary data.</text>
</comment>
<organism evidence="2 3">
    <name type="scientific">Marivirga lumbricoides</name>
    <dbReference type="NCBI Taxonomy" id="1046115"/>
    <lineage>
        <taxon>Bacteria</taxon>
        <taxon>Pseudomonadati</taxon>
        <taxon>Bacteroidota</taxon>
        <taxon>Cytophagia</taxon>
        <taxon>Cytophagales</taxon>
        <taxon>Marivirgaceae</taxon>
        <taxon>Marivirga</taxon>
    </lineage>
</organism>
<evidence type="ECO:0000313" key="2">
    <source>
        <dbReference type="EMBL" id="GGC25371.1"/>
    </source>
</evidence>
<proteinExistence type="predicted"/>
<dbReference type="RefSeq" id="WP_188460549.1">
    <property type="nucleotide sequence ID" value="NZ_BAABHU010000002.1"/>
</dbReference>
<evidence type="ECO:0008006" key="4">
    <source>
        <dbReference type="Google" id="ProtNLM"/>
    </source>
</evidence>
<dbReference type="Proteomes" id="UP000636010">
    <property type="component" value="Unassembled WGS sequence"/>
</dbReference>
<accession>A0ABQ1LQ53</accession>
<dbReference type="EMBL" id="BMEC01000002">
    <property type="protein sequence ID" value="GGC25371.1"/>
    <property type="molecule type" value="Genomic_DNA"/>
</dbReference>
<reference evidence="3" key="1">
    <citation type="journal article" date="2019" name="Int. J. Syst. Evol. Microbiol.">
        <title>The Global Catalogue of Microorganisms (GCM) 10K type strain sequencing project: providing services to taxonomists for standard genome sequencing and annotation.</title>
        <authorList>
            <consortium name="The Broad Institute Genomics Platform"/>
            <consortium name="The Broad Institute Genome Sequencing Center for Infectious Disease"/>
            <person name="Wu L."/>
            <person name="Ma J."/>
        </authorList>
    </citation>
    <scope>NUCLEOTIDE SEQUENCE [LARGE SCALE GENOMIC DNA]</scope>
    <source>
        <strain evidence="3">CGMCC 1.10832</strain>
    </source>
</reference>
<protein>
    <recommendedName>
        <fullName evidence="4">Outer membrane protein beta-barrel domain-containing protein</fullName>
    </recommendedName>
</protein>
<keyword evidence="3" id="KW-1185">Reference proteome</keyword>
<gene>
    <name evidence="2" type="ORF">GCM10011506_08310</name>
</gene>
<sequence>MKKIAIILGVILVSLELNAQTGNYFDPEERPKFYLGIGTGMNSYTGLAGISANYIIDNKLFAQAGLGLSTWGFRSSIGLRYDQSYNNGLTFGINYIHSSGIPEIDLELEDNSGSTREVNMLFESVGAINLKTGYNWWIGKYTIFNMKVGYSIPFKSSPWVVNDGTNLSPISEEVLRILAPGGIIFELGFSFGL</sequence>
<feature type="signal peptide" evidence="1">
    <location>
        <begin position="1"/>
        <end position="19"/>
    </location>
</feature>
<keyword evidence="1" id="KW-0732">Signal</keyword>
<feature type="chain" id="PRO_5046572041" description="Outer membrane protein beta-barrel domain-containing protein" evidence="1">
    <location>
        <begin position="20"/>
        <end position="193"/>
    </location>
</feature>
<name>A0ABQ1LQ53_9BACT</name>